<dbReference type="InterPro" id="IPR002104">
    <property type="entry name" value="Integrase_catalytic"/>
</dbReference>
<dbReference type="EMBL" id="JAPNTZ010000018">
    <property type="protein sequence ID" value="MCY1144122.1"/>
    <property type="molecule type" value="Genomic_DNA"/>
</dbReference>
<evidence type="ECO:0000313" key="7">
    <source>
        <dbReference type="Proteomes" id="UP001151002"/>
    </source>
</evidence>
<feature type="domain" description="Tyr recombinase" evidence="4">
    <location>
        <begin position="173"/>
        <end position="383"/>
    </location>
</feature>
<dbReference type="PROSITE" id="PS51900">
    <property type="entry name" value="CB"/>
    <property type="match status" value="1"/>
</dbReference>
<keyword evidence="7" id="KW-1185">Reference proteome</keyword>
<dbReference type="InterPro" id="IPR044068">
    <property type="entry name" value="CB"/>
</dbReference>
<gene>
    <name evidence="6" type="ORF">OWR29_39520</name>
</gene>
<evidence type="ECO:0000256" key="2">
    <source>
        <dbReference type="ARBA" id="ARBA00023172"/>
    </source>
</evidence>
<dbReference type="CDD" id="cd01189">
    <property type="entry name" value="INT_ICEBs1_C_like"/>
    <property type="match status" value="1"/>
</dbReference>
<accession>A0ABT4BCA6</accession>
<dbReference type="Gene3D" id="1.10.150.130">
    <property type="match status" value="1"/>
</dbReference>
<sequence>MSRSRIPAGSWGRIRHLEQQPGKWRAWATFRDADDVARVVEAYESSRQRAEIRLNAKLGDRAQHELTTTTRVSSLADMWLEELQLEGRIVAQTIDRYTGCLRQTVLPAFGDPVISELTVGRLDRFLKTLAQAKPSQARNAKVVLKQMLAMAVRHGAIAANPVREVGRLPRARKPVSVLTLDELGLIRAAIAGWRRRHTTGPRRNNNLADIVELLIATGARIGEVLALRWQDIDLDDGRPTATICGTIVFIKGRGFLRQNWTKTDAGFRTVVLPNFAVDVLWRRFNDRAHPVRGRPTVDAVFESRNGTWLSPYNVGRQWREVRARAGLDWATPHTFRKTVATALGNAGRTTEASRQLGHASEEVTLSYYIAKPKLAPDVTDVLETLGPRRR</sequence>
<proteinExistence type="predicted"/>
<dbReference type="Pfam" id="PF00589">
    <property type="entry name" value="Phage_integrase"/>
    <property type="match status" value="1"/>
</dbReference>
<comment type="caution">
    <text evidence="6">The sequence shown here is derived from an EMBL/GenBank/DDBJ whole genome shotgun (WGS) entry which is preliminary data.</text>
</comment>
<evidence type="ECO:0000259" key="5">
    <source>
        <dbReference type="PROSITE" id="PS51900"/>
    </source>
</evidence>
<keyword evidence="2" id="KW-0233">DNA recombination</keyword>
<dbReference type="InterPro" id="IPR053876">
    <property type="entry name" value="Phage_int_M"/>
</dbReference>
<evidence type="ECO:0000313" key="6">
    <source>
        <dbReference type="EMBL" id="MCY1144122.1"/>
    </source>
</evidence>
<protein>
    <submittedName>
        <fullName evidence="6">Tyrosine-type recombinase/integrase</fullName>
    </submittedName>
</protein>
<evidence type="ECO:0000256" key="3">
    <source>
        <dbReference type="PROSITE-ProRule" id="PRU01248"/>
    </source>
</evidence>
<evidence type="ECO:0000256" key="1">
    <source>
        <dbReference type="ARBA" id="ARBA00023125"/>
    </source>
</evidence>
<dbReference type="Gene3D" id="1.10.443.10">
    <property type="entry name" value="Intergrase catalytic core"/>
    <property type="match status" value="1"/>
</dbReference>
<feature type="domain" description="Core-binding (CB)" evidence="5">
    <location>
        <begin position="70"/>
        <end position="152"/>
    </location>
</feature>
<dbReference type="InterPro" id="IPR011010">
    <property type="entry name" value="DNA_brk_join_enz"/>
</dbReference>
<keyword evidence="1 3" id="KW-0238">DNA-binding</keyword>
<dbReference type="InterPro" id="IPR013762">
    <property type="entry name" value="Integrase-like_cat_sf"/>
</dbReference>
<dbReference type="PROSITE" id="PS51898">
    <property type="entry name" value="TYR_RECOMBINASE"/>
    <property type="match status" value="1"/>
</dbReference>
<dbReference type="InterPro" id="IPR010998">
    <property type="entry name" value="Integrase_recombinase_N"/>
</dbReference>
<dbReference type="PANTHER" id="PTHR30349">
    <property type="entry name" value="PHAGE INTEGRASE-RELATED"/>
    <property type="match status" value="1"/>
</dbReference>
<dbReference type="InterPro" id="IPR050090">
    <property type="entry name" value="Tyrosine_recombinase_XerCD"/>
</dbReference>
<dbReference type="SUPFAM" id="SSF56349">
    <property type="entry name" value="DNA breaking-rejoining enzymes"/>
    <property type="match status" value="1"/>
</dbReference>
<dbReference type="Proteomes" id="UP001151002">
    <property type="component" value="Unassembled WGS sequence"/>
</dbReference>
<name>A0ABT4BCA6_9ACTN</name>
<evidence type="ECO:0000259" key="4">
    <source>
        <dbReference type="PROSITE" id="PS51898"/>
    </source>
</evidence>
<dbReference type="Pfam" id="PF22022">
    <property type="entry name" value="Phage_int_M"/>
    <property type="match status" value="1"/>
</dbReference>
<reference evidence="6" key="1">
    <citation type="submission" date="2022-11" db="EMBL/GenBank/DDBJ databases">
        <authorList>
            <person name="Somphong A."/>
            <person name="Phongsopitanun W."/>
        </authorList>
    </citation>
    <scope>NUCLEOTIDE SEQUENCE</scope>
    <source>
        <strain evidence="6">Pm04-4</strain>
    </source>
</reference>
<organism evidence="6 7">
    <name type="scientific">Paractinoplanes pyxinae</name>
    <dbReference type="NCBI Taxonomy" id="2997416"/>
    <lineage>
        <taxon>Bacteria</taxon>
        <taxon>Bacillati</taxon>
        <taxon>Actinomycetota</taxon>
        <taxon>Actinomycetes</taxon>
        <taxon>Micromonosporales</taxon>
        <taxon>Micromonosporaceae</taxon>
        <taxon>Paractinoplanes</taxon>
    </lineage>
</organism>